<reference evidence="2" key="1">
    <citation type="journal article" date="2019" name="J. Virol.">
        <title>Medusavirus, a novel large DNA virus discovered from hot spring water.</title>
        <authorList>
            <person name="Yoshikawa G."/>
            <person name="Blanc-Mathieu R."/>
            <person name="Song C."/>
            <person name="Kayama Y."/>
            <person name="Mochizuki T."/>
            <person name="Murata K."/>
            <person name="Ogata H."/>
            <person name="Takemura M."/>
        </authorList>
    </citation>
    <scope>NUCLEOTIDE SEQUENCE [LARGE SCALE GENOMIC DNA]</scope>
</reference>
<proteinExistence type="predicted"/>
<keyword evidence="2" id="KW-1185">Reference proteome</keyword>
<sequence>MGTTALFGFYCLGKFYVVHSCCDSSPDDLGRKIATEVTEAMHSGAVDAWRKQLKDGELVVKDGQDESYPSNLKEMLAWGEIVGHVDEKGTPLWEQHGYVVNFDLDTLDRYAGKRVIQRTPLYQVDEHVYDSYDPEQESKLQMAHWGDMFLMGTKQ</sequence>
<evidence type="ECO:0000313" key="1">
    <source>
        <dbReference type="EMBL" id="BBI30144.1"/>
    </source>
</evidence>
<protein>
    <submittedName>
        <fullName evidence="1">Uncharacterized protein</fullName>
    </submittedName>
</protein>
<name>A0A3T1CWE0_9VIRU</name>
<dbReference type="KEGG" id="vg:80540496"/>
<dbReference type="Proteomes" id="UP001161669">
    <property type="component" value="Segment"/>
</dbReference>
<evidence type="ECO:0000313" key="2">
    <source>
        <dbReference type="Proteomes" id="UP001161669"/>
    </source>
</evidence>
<organism evidence="1 2">
    <name type="scientific">Acanthamoeba castellanii medusavirus J1</name>
    <dbReference type="NCBI Taxonomy" id="3114988"/>
    <lineage>
        <taxon>Viruses</taxon>
        <taxon>Varidnaviria</taxon>
        <taxon>Bamfordvirae</taxon>
        <taxon>Nucleocytoviricota</taxon>
        <taxon>Megaviricetes</taxon>
        <taxon>Mamonoviridae</taxon>
        <taxon>Medusavirus</taxon>
        <taxon>Medusavirus medusae</taxon>
    </lineage>
</organism>
<dbReference type="EMBL" id="AP018495">
    <property type="protein sequence ID" value="BBI30144.1"/>
    <property type="molecule type" value="Genomic_DNA"/>
</dbReference>
<accession>A0A3T1CWE0</accession>